<evidence type="ECO:0008006" key="3">
    <source>
        <dbReference type="Google" id="ProtNLM"/>
    </source>
</evidence>
<comment type="caution">
    <text evidence="1">The sequence shown here is derived from an EMBL/GenBank/DDBJ whole genome shotgun (WGS) entry which is preliminary data.</text>
</comment>
<organism evidence="1 2">
    <name type="scientific">Petrachloros mirabilis ULC683</name>
    <dbReference type="NCBI Taxonomy" id="2781853"/>
    <lineage>
        <taxon>Bacteria</taxon>
        <taxon>Bacillati</taxon>
        <taxon>Cyanobacteriota</taxon>
        <taxon>Cyanophyceae</taxon>
        <taxon>Synechococcales</taxon>
        <taxon>Petrachlorosaceae</taxon>
        <taxon>Petrachloros</taxon>
        <taxon>Petrachloros mirabilis</taxon>
    </lineage>
</organism>
<keyword evidence="2" id="KW-1185">Reference proteome</keyword>
<dbReference type="InterPro" id="IPR036361">
    <property type="entry name" value="SAP_dom_sf"/>
</dbReference>
<evidence type="ECO:0000313" key="2">
    <source>
        <dbReference type="Proteomes" id="UP000607397"/>
    </source>
</evidence>
<gene>
    <name evidence="1" type="ORF">GS597_07470</name>
</gene>
<dbReference type="Gene3D" id="1.10.720.30">
    <property type="entry name" value="SAP domain"/>
    <property type="match status" value="1"/>
</dbReference>
<protein>
    <recommendedName>
        <fullName evidence="3">Rho termination factor N-terminal domain-containing protein</fullName>
    </recommendedName>
</protein>
<dbReference type="RefSeq" id="WP_161824833.1">
    <property type="nucleotide sequence ID" value="NZ_WVIC01000012.1"/>
</dbReference>
<dbReference type="Proteomes" id="UP000607397">
    <property type="component" value="Unassembled WGS sequence"/>
</dbReference>
<name>A0A8K2A6Z4_9CYAN</name>
<dbReference type="AlphaFoldDB" id="A0A8K2A6Z4"/>
<proteinExistence type="predicted"/>
<accession>A0A8K2A6Z4</accession>
<reference evidence="1" key="1">
    <citation type="submission" date="2019-12" db="EMBL/GenBank/DDBJ databases">
        <title>High-Quality draft genome sequences of three cyanobacteria isolated from the limestone walls of the Old Cathedral of Coimbra.</title>
        <authorList>
            <person name="Tiago I."/>
            <person name="Soares F."/>
            <person name="Portugal A."/>
        </authorList>
    </citation>
    <scope>NUCLEOTIDE SEQUENCE [LARGE SCALE GENOMIC DNA]</scope>
    <source>
        <strain evidence="1">C</strain>
    </source>
</reference>
<evidence type="ECO:0000313" key="1">
    <source>
        <dbReference type="EMBL" id="NCJ06351.1"/>
    </source>
</evidence>
<dbReference type="EMBL" id="WVIC01000012">
    <property type="protein sequence ID" value="NCJ06351.1"/>
    <property type="molecule type" value="Genomic_DNA"/>
</dbReference>
<sequence length="117" mass="12405">MPATCTGVIAFGYDTAECFYAHYEVWMAATTPPMPEIVDGGLILPPVKIAGLLMPWDVFGGDAPLPACGTFAPAVPPGSPKENLAALTVKELRRRCKATGIAYRGKDRKADLIAKLA</sequence>